<dbReference type="Proteomes" id="UP000536262">
    <property type="component" value="Unassembled WGS sequence"/>
</dbReference>
<gene>
    <name evidence="1" type="ORF">GGR00_001170</name>
</gene>
<proteinExistence type="predicted"/>
<evidence type="ECO:0000313" key="2">
    <source>
        <dbReference type="Proteomes" id="UP000536262"/>
    </source>
</evidence>
<dbReference type="InterPro" id="IPR053745">
    <property type="entry name" value="Viral_Tail_Comp_sf"/>
</dbReference>
<dbReference type="Pfam" id="PF11367">
    <property type="entry name" value="Tail_completion_gp17"/>
    <property type="match status" value="1"/>
</dbReference>
<dbReference type="Gene3D" id="3.30.2000.30">
    <property type="match status" value="1"/>
</dbReference>
<sequence>MTAPAAELQKAVFAALRGNAALVALLGGPKIHDQAPANVGFPYLTFGRTSVYDWSTDTESGTEQLFSVHVWSKSQGKREALDIMEAVRGLLDDATLNLGTQHLVSMRLEFSEARFDDRLSVQHGLLRFRAVTEPVAA</sequence>
<name>A0A7X0F5D8_9HYPH</name>
<dbReference type="InterPro" id="IPR021508">
    <property type="entry name" value="Gp17-like"/>
</dbReference>
<reference evidence="1 2" key="1">
    <citation type="submission" date="2020-08" db="EMBL/GenBank/DDBJ databases">
        <title>Genomic Encyclopedia of Type Strains, Phase IV (KMG-IV): sequencing the most valuable type-strain genomes for metagenomic binning, comparative biology and taxonomic classification.</title>
        <authorList>
            <person name="Goeker M."/>
        </authorList>
    </citation>
    <scope>NUCLEOTIDE SEQUENCE [LARGE SCALE GENOMIC DNA]</scope>
    <source>
        <strain evidence="1 2">DSM 7051</strain>
    </source>
</reference>
<evidence type="ECO:0008006" key="3">
    <source>
        <dbReference type="Google" id="ProtNLM"/>
    </source>
</evidence>
<keyword evidence="2" id="KW-1185">Reference proteome</keyword>
<accession>A0A7X0F5D8</accession>
<comment type="caution">
    <text evidence="1">The sequence shown here is derived from an EMBL/GenBank/DDBJ whole genome shotgun (WGS) entry which is preliminary data.</text>
</comment>
<organism evidence="1 2">
    <name type="scientific">Aminobacter aganoensis</name>
    <dbReference type="NCBI Taxonomy" id="83264"/>
    <lineage>
        <taxon>Bacteria</taxon>
        <taxon>Pseudomonadati</taxon>
        <taxon>Pseudomonadota</taxon>
        <taxon>Alphaproteobacteria</taxon>
        <taxon>Hyphomicrobiales</taxon>
        <taxon>Phyllobacteriaceae</taxon>
        <taxon>Aminobacter</taxon>
    </lineage>
</organism>
<dbReference type="EMBL" id="JACHOU010000002">
    <property type="protein sequence ID" value="MBB6353402.1"/>
    <property type="molecule type" value="Genomic_DNA"/>
</dbReference>
<evidence type="ECO:0000313" key="1">
    <source>
        <dbReference type="EMBL" id="MBB6353402.1"/>
    </source>
</evidence>
<protein>
    <recommendedName>
        <fullName evidence="3">DUF3168 domain-containing protein</fullName>
    </recommendedName>
</protein>
<dbReference type="AlphaFoldDB" id="A0A7X0F5D8"/>
<dbReference type="RefSeq" id="WP_055978395.1">
    <property type="nucleotide sequence ID" value="NZ_BAABEG010000001.1"/>
</dbReference>